<dbReference type="AlphaFoldDB" id="A0A7Z9BFS2"/>
<dbReference type="PRINTS" id="PR00313">
    <property type="entry name" value="CABNDNGRPT"/>
</dbReference>
<dbReference type="EMBL" id="CZCS02000006">
    <property type="protein sequence ID" value="VXD11590.1"/>
    <property type="molecule type" value="Genomic_DNA"/>
</dbReference>
<evidence type="ECO:0008006" key="5">
    <source>
        <dbReference type="Google" id="ProtNLM"/>
    </source>
</evidence>
<accession>A0A7Z9BFS2</accession>
<dbReference type="PANTHER" id="PTHR38340:SF1">
    <property type="entry name" value="S-LAYER PROTEIN"/>
    <property type="match status" value="1"/>
</dbReference>
<keyword evidence="2" id="KW-0964">Secreted</keyword>
<reference evidence="3" key="1">
    <citation type="submission" date="2019-10" db="EMBL/GenBank/DDBJ databases">
        <authorList>
            <consortium name="Genoscope - CEA"/>
            <person name="William W."/>
        </authorList>
    </citation>
    <scope>NUCLEOTIDE SEQUENCE [LARGE SCALE GENOMIC DNA]</scope>
    <source>
        <strain evidence="3">BBR_PRJEB10994</strain>
    </source>
</reference>
<keyword evidence="4" id="KW-1185">Reference proteome</keyword>
<proteinExistence type="predicted"/>
<evidence type="ECO:0000313" key="3">
    <source>
        <dbReference type="EMBL" id="VXD11590.1"/>
    </source>
</evidence>
<evidence type="ECO:0000256" key="2">
    <source>
        <dbReference type="ARBA" id="ARBA00022525"/>
    </source>
</evidence>
<gene>
    <name evidence="3" type="ORF">PL9631_1030096</name>
</gene>
<dbReference type="PANTHER" id="PTHR38340">
    <property type="entry name" value="S-LAYER PROTEIN"/>
    <property type="match status" value="1"/>
</dbReference>
<sequence length="282" mass="30387">MAKYIISEQDLDPLGQFFGSIDNDTITVENDQDTISYTILGLSGQDSIVGAKGKDILFGMEGNDTIVGGQNNDILYGNEGNDSLEGNFDYDTIYGGQGNDIIRDSAFPVIDIDQGTDFLFGNLGDDLIISVSTNSEDTALFGGQGKDLLIGNGGDNNISGDRGQDILRGDFEEKGGADSFIISKTADLNEIPTGTENADLILDFINSEDKIGLVGVTFEQLLISDIQPQQIDSIFGEGRSFDQNFESNITKFLKIESGGELLAVLGRDRDNFTLTANDFVII</sequence>
<organism evidence="3 4">
    <name type="scientific">Planktothrix paucivesiculata PCC 9631</name>
    <dbReference type="NCBI Taxonomy" id="671071"/>
    <lineage>
        <taxon>Bacteria</taxon>
        <taxon>Bacillati</taxon>
        <taxon>Cyanobacteriota</taxon>
        <taxon>Cyanophyceae</taxon>
        <taxon>Oscillatoriophycideae</taxon>
        <taxon>Oscillatoriales</taxon>
        <taxon>Microcoleaceae</taxon>
        <taxon>Planktothrix</taxon>
    </lineage>
</organism>
<evidence type="ECO:0000313" key="4">
    <source>
        <dbReference type="Proteomes" id="UP000182190"/>
    </source>
</evidence>
<dbReference type="GO" id="GO:0005509">
    <property type="term" value="F:calcium ion binding"/>
    <property type="evidence" value="ECO:0007669"/>
    <property type="project" value="InterPro"/>
</dbReference>
<comment type="subcellular location">
    <subcellularLocation>
        <location evidence="1">Secreted</location>
    </subcellularLocation>
</comment>
<dbReference type="InterPro" id="IPR050557">
    <property type="entry name" value="RTX_toxin/Mannuronan_C5-epim"/>
</dbReference>
<evidence type="ECO:0000256" key="1">
    <source>
        <dbReference type="ARBA" id="ARBA00004613"/>
    </source>
</evidence>
<dbReference type="RefSeq" id="WP_083623402.1">
    <property type="nucleotide sequence ID" value="NZ_LR735026.1"/>
</dbReference>
<protein>
    <recommendedName>
        <fullName evidence="5">Alkaline phosphatase</fullName>
    </recommendedName>
</protein>
<dbReference type="Pfam" id="PF00353">
    <property type="entry name" value="HemolysinCabind"/>
    <property type="match status" value="4"/>
</dbReference>
<dbReference type="InterPro" id="IPR001343">
    <property type="entry name" value="Hemolysn_Ca-bd"/>
</dbReference>
<dbReference type="OrthoDB" id="384721at2"/>
<dbReference type="Proteomes" id="UP000182190">
    <property type="component" value="Unassembled WGS sequence"/>
</dbReference>
<dbReference type="InterPro" id="IPR011049">
    <property type="entry name" value="Serralysin-like_metalloprot_C"/>
</dbReference>
<dbReference type="SUPFAM" id="SSF51120">
    <property type="entry name" value="beta-Roll"/>
    <property type="match status" value="2"/>
</dbReference>
<dbReference type="Gene3D" id="2.150.10.10">
    <property type="entry name" value="Serralysin-like metalloprotease, C-terminal"/>
    <property type="match status" value="2"/>
</dbReference>
<name>A0A7Z9BFS2_9CYAN</name>
<dbReference type="GO" id="GO:0005576">
    <property type="term" value="C:extracellular region"/>
    <property type="evidence" value="ECO:0007669"/>
    <property type="project" value="UniProtKB-SubCell"/>
</dbReference>
<comment type="caution">
    <text evidence="3">The sequence shown here is derived from an EMBL/GenBank/DDBJ whole genome shotgun (WGS) entry which is preliminary data.</text>
</comment>